<proteinExistence type="predicted"/>
<dbReference type="Proteomes" id="UP001221142">
    <property type="component" value="Unassembled WGS sequence"/>
</dbReference>
<sequence length="86" mass="9258">MAEVFGAACIDVCAAVCAGFCLDFATLRHSFTETLCSCSCCRCCRPLQCGRDAPPATNASQRVVDAVNNEREMMIPRRTPGCTTTM</sequence>
<keyword evidence="2" id="KW-1185">Reference proteome</keyword>
<accession>A0AAD7BKD4</accession>
<organism evidence="1 2">
    <name type="scientific">Roridomyces roridus</name>
    <dbReference type="NCBI Taxonomy" id="1738132"/>
    <lineage>
        <taxon>Eukaryota</taxon>
        <taxon>Fungi</taxon>
        <taxon>Dikarya</taxon>
        <taxon>Basidiomycota</taxon>
        <taxon>Agaricomycotina</taxon>
        <taxon>Agaricomycetes</taxon>
        <taxon>Agaricomycetidae</taxon>
        <taxon>Agaricales</taxon>
        <taxon>Marasmiineae</taxon>
        <taxon>Mycenaceae</taxon>
        <taxon>Roridomyces</taxon>
    </lineage>
</organism>
<comment type="caution">
    <text evidence="1">The sequence shown here is derived from an EMBL/GenBank/DDBJ whole genome shotgun (WGS) entry which is preliminary data.</text>
</comment>
<evidence type="ECO:0000313" key="1">
    <source>
        <dbReference type="EMBL" id="KAJ7623609.1"/>
    </source>
</evidence>
<name>A0AAD7BKD4_9AGAR</name>
<reference evidence="1" key="1">
    <citation type="submission" date="2023-03" db="EMBL/GenBank/DDBJ databases">
        <title>Massive genome expansion in bonnet fungi (Mycena s.s.) driven by repeated elements and novel gene families across ecological guilds.</title>
        <authorList>
            <consortium name="Lawrence Berkeley National Laboratory"/>
            <person name="Harder C.B."/>
            <person name="Miyauchi S."/>
            <person name="Viragh M."/>
            <person name="Kuo A."/>
            <person name="Thoen E."/>
            <person name="Andreopoulos B."/>
            <person name="Lu D."/>
            <person name="Skrede I."/>
            <person name="Drula E."/>
            <person name="Henrissat B."/>
            <person name="Morin E."/>
            <person name="Kohler A."/>
            <person name="Barry K."/>
            <person name="LaButti K."/>
            <person name="Morin E."/>
            <person name="Salamov A."/>
            <person name="Lipzen A."/>
            <person name="Mereny Z."/>
            <person name="Hegedus B."/>
            <person name="Baldrian P."/>
            <person name="Stursova M."/>
            <person name="Weitz H."/>
            <person name="Taylor A."/>
            <person name="Grigoriev I.V."/>
            <person name="Nagy L.G."/>
            <person name="Martin F."/>
            <person name="Kauserud H."/>
        </authorList>
    </citation>
    <scope>NUCLEOTIDE SEQUENCE</scope>
    <source>
        <strain evidence="1">9284</strain>
    </source>
</reference>
<evidence type="ECO:0000313" key="2">
    <source>
        <dbReference type="Proteomes" id="UP001221142"/>
    </source>
</evidence>
<dbReference type="EMBL" id="JARKIF010000014">
    <property type="protein sequence ID" value="KAJ7623609.1"/>
    <property type="molecule type" value="Genomic_DNA"/>
</dbReference>
<gene>
    <name evidence="1" type="ORF">FB45DRAFT_111220</name>
</gene>
<dbReference type="AlphaFoldDB" id="A0AAD7BKD4"/>
<protein>
    <submittedName>
        <fullName evidence="1">Uncharacterized protein</fullName>
    </submittedName>
</protein>